<dbReference type="Gene3D" id="1.20.210.10">
    <property type="entry name" value="Cytochrome c oxidase-like, subunit I domain"/>
    <property type="match status" value="1"/>
</dbReference>
<dbReference type="GO" id="GO:0016491">
    <property type="term" value="F:oxidoreductase activity"/>
    <property type="evidence" value="ECO:0007669"/>
    <property type="project" value="UniProtKB-KW"/>
</dbReference>
<feature type="transmembrane region" description="Helical" evidence="5">
    <location>
        <begin position="163"/>
        <end position="186"/>
    </location>
</feature>
<dbReference type="GO" id="GO:0015990">
    <property type="term" value="P:electron transport coupled proton transport"/>
    <property type="evidence" value="ECO:0007669"/>
    <property type="project" value="TreeGrafter"/>
</dbReference>
<keyword evidence="4 5" id="KW-0472">Membrane</keyword>
<evidence type="ECO:0000256" key="4">
    <source>
        <dbReference type="ARBA" id="ARBA00023136"/>
    </source>
</evidence>
<keyword evidence="7" id="KW-0560">Oxidoreductase</keyword>
<reference evidence="7" key="1">
    <citation type="submission" date="2018-06" db="EMBL/GenBank/DDBJ databases">
        <authorList>
            <person name="Zhirakovskaya E."/>
        </authorList>
    </citation>
    <scope>NUCLEOTIDE SEQUENCE</scope>
</reference>
<evidence type="ECO:0000256" key="2">
    <source>
        <dbReference type="ARBA" id="ARBA00022692"/>
    </source>
</evidence>
<dbReference type="SUPFAM" id="SSF81442">
    <property type="entry name" value="Cytochrome c oxidase subunit I-like"/>
    <property type="match status" value="1"/>
</dbReference>
<dbReference type="GO" id="GO:0004129">
    <property type="term" value="F:cytochrome-c oxidase activity"/>
    <property type="evidence" value="ECO:0007669"/>
    <property type="project" value="InterPro"/>
</dbReference>
<protein>
    <submittedName>
        <fullName evidence="7">Cytochrome c oxidase (Cbb3-type) subunit CcoN</fullName>
        <ecNumber evidence="7">1.9.3.1</ecNumber>
    </submittedName>
</protein>
<proteinExistence type="predicted"/>
<dbReference type="EMBL" id="UOEE01000147">
    <property type="protein sequence ID" value="VAV92614.1"/>
    <property type="molecule type" value="Genomic_DNA"/>
</dbReference>
<dbReference type="GO" id="GO:0016020">
    <property type="term" value="C:membrane"/>
    <property type="evidence" value="ECO:0007669"/>
    <property type="project" value="UniProtKB-SubCell"/>
</dbReference>
<keyword evidence="3 5" id="KW-1133">Transmembrane helix</keyword>
<sequence length="332" mass="37222">MGISQPEVGGANKGIGLDVLTLGIVLVLLSVMGLVWSSGVREPLMQVHIWIMTGGFVLGLVALAMKGFGGLENDQSRYNESIVKFGVIATMFWGIVGFLVGVVIAFQLAFPVLNIEGIGWLNFGRLRPIHTSAVIFAFGGNALMATSFYVVQRTNRARLAGGVWTWFVFWGYQLFIILAASGYIMGITQAREYAEPEWYVDILLTVVWVGYLLVFLGTLMKRKQSHIYVANWFYLAFIVTVAMLHVINNLAVPVTLFGFKSYSAFSGVQDALTQWWYGHNAVGFFLTAGFLGIMYYFIPKRAERPIYSYRLSIIHFWALIFTYIWAGPHHLH</sequence>
<feature type="transmembrane region" description="Helical" evidence="5">
    <location>
        <begin position="15"/>
        <end position="35"/>
    </location>
</feature>
<feature type="domain" description="Cytochrome oxidase subunit I profile" evidence="6">
    <location>
        <begin position="24"/>
        <end position="332"/>
    </location>
</feature>
<dbReference type="InterPro" id="IPR000883">
    <property type="entry name" value="Cyt_C_Oxase_1"/>
</dbReference>
<dbReference type="EC" id="1.9.3.1" evidence="7"/>
<feature type="transmembrane region" description="Helical" evidence="5">
    <location>
        <begin position="232"/>
        <end position="256"/>
    </location>
</feature>
<dbReference type="Pfam" id="PF00115">
    <property type="entry name" value="COX1"/>
    <property type="match status" value="1"/>
</dbReference>
<dbReference type="InterPro" id="IPR023616">
    <property type="entry name" value="Cyt_c_oxase-like_su1_dom"/>
</dbReference>
<evidence type="ECO:0000256" key="3">
    <source>
        <dbReference type="ARBA" id="ARBA00022989"/>
    </source>
</evidence>
<accession>A0A3B0RGV1</accession>
<dbReference type="GO" id="GO:0020037">
    <property type="term" value="F:heme binding"/>
    <property type="evidence" value="ECO:0007669"/>
    <property type="project" value="InterPro"/>
</dbReference>
<dbReference type="PROSITE" id="PS00077">
    <property type="entry name" value="COX1_CUB"/>
    <property type="match status" value="1"/>
</dbReference>
<evidence type="ECO:0000256" key="5">
    <source>
        <dbReference type="SAM" id="Phobius"/>
    </source>
</evidence>
<feature type="transmembrane region" description="Helical" evidence="5">
    <location>
        <begin position="47"/>
        <end position="65"/>
    </location>
</feature>
<feature type="transmembrane region" description="Helical" evidence="5">
    <location>
        <begin position="198"/>
        <end position="220"/>
    </location>
</feature>
<dbReference type="PANTHER" id="PTHR10422">
    <property type="entry name" value="CYTOCHROME C OXIDASE SUBUNIT 1"/>
    <property type="match status" value="1"/>
</dbReference>
<gene>
    <name evidence="7" type="ORF">MNBD_ALPHA06-1823</name>
</gene>
<dbReference type="PROSITE" id="PS50855">
    <property type="entry name" value="COX1"/>
    <property type="match status" value="1"/>
</dbReference>
<evidence type="ECO:0000313" key="7">
    <source>
        <dbReference type="EMBL" id="VAV92614.1"/>
    </source>
</evidence>
<dbReference type="PANTHER" id="PTHR10422:SF29">
    <property type="entry name" value="CYTOCHROME C OXIDASE SUBUNIT 1 HOMOLOG, BACTEROID"/>
    <property type="match status" value="1"/>
</dbReference>
<feature type="transmembrane region" description="Helical" evidence="5">
    <location>
        <begin position="309"/>
        <end position="326"/>
    </location>
</feature>
<dbReference type="GO" id="GO:0009060">
    <property type="term" value="P:aerobic respiration"/>
    <property type="evidence" value="ECO:0007669"/>
    <property type="project" value="InterPro"/>
</dbReference>
<dbReference type="InterPro" id="IPR036927">
    <property type="entry name" value="Cyt_c_oxase-like_su1_sf"/>
</dbReference>
<feature type="transmembrane region" description="Helical" evidence="5">
    <location>
        <begin position="276"/>
        <end position="297"/>
    </location>
</feature>
<name>A0A3B0RGV1_9ZZZZ</name>
<dbReference type="AlphaFoldDB" id="A0A3B0RGV1"/>
<dbReference type="GO" id="GO:0022904">
    <property type="term" value="P:respiratory electron transport chain"/>
    <property type="evidence" value="ECO:0007669"/>
    <property type="project" value="TreeGrafter"/>
</dbReference>
<feature type="transmembrane region" description="Helical" evidence="5">
    <location>
        <begin position="85"/>
        <end position="109"/>
    </location>
</feature>
<comment type="subcellular location">
    <subcellularLocation>
        <location evidence="1">Membrane</location>
        <topology evidence="1">Multi-pass membrane protein</topology>
    </subcellularLocation>
</comment>
<organism evidence="7">
    <name type="scientific">hydrothermal vent metagenome</name>
    <dbReference type="NCBI Taxonomy" id="652676"/>
    <lineage>
        <taxon>unclassified sequences</taxon>
        <taxon>metagenomes</taxon>
        <taxon>ecological metagenomes</taxon>
    </lineage>
</organism>
<evidence type="ECO:0000256" key="1">
    <source>
        <dbReference type="ARBA" id="ARBA00004141"/>
    </source>
</evidence>
<feature type="transmembrane region" description="Helical" evidence="5">
    <location>
        <begin position="129"/>
        <end position="151"/>
    </location>
</feature>
<dbReference type="InterPro" id="IPR023615">
    <property type="entry name" value="Cyt_c_Oxase_su1_BS"/>
</dbReference>
<evidence type="ECO:0000259" key="6">
    <source>
        <dbReference type="PROSITE" id="PS50855"/>
    </source>
</evidence>
<keyword evidence="2 5" id="KW-0812">Transmembrane</keyword>